<feature type="transmembrane region" description="Helical" evidence="8">
    <location>
        <begin position="435"/>
        <end position="457"/>
    </location>
</feature>
<feature type="transmembrane region" description="Helical" evidence="8">
    <location>
        <begin position="404"/>
        <end position="423"/>
    </location>
</feature>
<dbReference type="PANTHER" id="PTHR48017">
    <property type="entry name" value="OS05G0424000 PROTEIN-RELATED"/>
    <property type="match status" value="1"/>
</dbReference>
<dbReference type="Pfam" id="PF01490">
    <property type="entry name" value="Aa_trans"/>
    <property type="match status" value="1"/>
</dbReference>
<dbReference type="GO" id="GO:0006865">
    <property type="term" value="P:amino acid transport"/>
    <property type="evidence" value="ECO:0007669"/>
    <property type="project" value="UniProtKB-KW"/>
</dbReference>
<feature type="compositionally biased region" description="Acidic residues" evidence="7">
    <location>
        <begin position="12"/>
        <end position="24"/>
    </location>
</feature>
<keyword evidence="11" id="KW-1185">Reference proteome</keyword>
<feature type="transmembrane region" description="Helical" evidence="8">
    <location>
        <begin position="378"/>
        <end position="398"/>
    </location>
</feature>
<dbReference type="AlphaFoldDB" id="A0AAE0A4W6"/>
<feature type="transmembrane region" description="Helical" evidence="8">
    <location>
        <begin position="61"/>
        <end position="82"/>
    </location>
</feature>
<feature type="transmembrane region" description="Helical" evidence="8">
    <location>
        <begin position="114"/>
        <end position="135"/>
    </location>
</feature>
<name>A0AAE0A4W6_9ROSI</name>
<dbReference type="InterPro" id="IPR013057">
    <property type="entry name" value="AA_transpt_TM"/>
</dbReference>
<dbReference type="GO" id="GO:0016020">
    <property type="term" value="C:membrane"/>
    <property type="evidence" value="ECO:0007669"/>
    <property type="project" value="UniProtKB-SubCell"/>
</dbReference>
<sequence>MGEASLLLHKEEEEEEAEEAEEAESSVNRTGNVWTAVAHIITGVIGSGVLSLAWSVAQLGWIAGPFAIVFFAAITLTSAFLLCDCYRTPDPEHGPGRNRSYSEAVAMSLGKNSAWAFGLIIQISLCGITIAYTITSAISKRAIQKSNCYHNAGHEATCEYSDTYYYLIFGAVQIVLSQAPDFHNIQWLSIVAAIMSFAYSFIGFSLGVGQVIENGYVQGSLTGISTSSAIEKMWLVSQALGDIAFAFPYSLVLIEIQDTLKSPPSENQTMKKASTISVVVTTIFYLLCGGFGYAAFGEATPGNLLTGFGFYEPYWLIDFANACIMIHLVGGYQVYSQPLFANVERWISEKYQDSGFINNEYSLKLPLIPAFRLNLLRLCFRTVHVVCTTSIAMIFPYFNQVIGVLGAVNFWPITIYFPVEMYFKQRNIEAWTTKWVMLRIFSFGCLLVTMFAFVGSIEGLIGAKIS</sequence>
<keyword evidence="4" id="KW-0029">Amino-acid transport</keyword>
<feature type="region of interest" description="Disordered" evidence="7">
    <location>
        <begin position="1"/>
        <end position="28"/>
    </location>
</feature>
<evidence type="ECO:0000256" key="1">
    <source>
        <dbReference type="ARBA" id="ARBA00004370"/>
    </source>
</evidence>
<organism evidence="10 11">
    <name type="scientific">Dipteronia sinensis</name>
    <dbReference type="NCBI Taxonomy" id="43782"/>
    <lineage>
        <taxon>Eukaryota</taxon>
        <taxon>Viridiplantae</taxon>
        <taxon>Streptophyta</taxon>
        <taxon>Embryophyta</taxon>
        <taxon>Tracheophyta</taxon>
        <taxon>Spermatophyta</taxon>
        <taxon>Magnoliopsida</taxon>
        <taxon>eudicotyledons</taxon>
        <taxon>Gunneridae</taxon>
        <taxon>Pentapetalae</taxon>
        <taxon>rosids</taxon>
        <taxon>malvids</taxon>
        <taxon>Sapindales</taxon>
        <taxon>Sapindaceae</taxon>
        <taxon>Hippocastanoideae</taxon>
        <taxon>Acereae</taxon>
        <taxon>Dipteronia</taxon>
    </lineage>
</organism>
<feature type="transmembrane region" description="Helical" evidence="8">
    <location>
        <begin position="33"/>
        <end position="54"/>
    </location>
</feature>
<comment type="subcellular location">
    <subcellularLocation>
        <location evidence="1">Membrane</location>
    </subcellularLocation>
</comment>
<evidence type="ECO:0000256" key="7">
    <source>
        <dbReference type="SAM" id="MobiDB-lite"/>
    </source>
</evidence>
<comment type="caution">
    <text evidence="10">The sequence shown here is derived from an EMBL/GenBank/DDBJ whole genome shotgun (WGS) entry which is preliminary data.</text>
</comment>
<feature type="transmembrane region" description="Helical" evidence="8">
    <location>
        <begin position="314"/>
        <end position="335"/>
    </location>
</feature>
<feature type="transmembrane region" description="Helical" evidence="8">
    <location>
        <begin position="187"/>
        <end position="212"/>
    </location>
</feature>
<dbReference type="EMBL" id="JANJYJ010000007">
    <property type="protein sequence ID" value="KAK3200086.1"/>
    <property type="molecule type" value="Genomic_DNA"/>
</dbReference>
<evidence type="ECO:0000256" key="4">
    <source>
        <dbReference type="ARBA" id="ARBA00022970"/>
    </source>
</evidence>
<keyword evidence="5 8" id="KW-1133">Transmembrane helix</keyword>
<feature type="transmembrane region" description="Helical" evidence="8">
    <location>
        <begin position="275"/>
        <end position="294"/>
    </location>
</feature>
<evidence type="ECO:0000256" key="8">
    <source>
        <dbReference type="SAM" id="Phobius"/>
    </source>
</evidence>
<keyword evidence="3 8" id="KW-0812">Transmembrane</keyword>
<dbReference type="Proteomes" id="UP001281410">
    <property type="component" value="Unassembled WGS sequence"/>
</dbReference>
<evidence type="ECO:0000256" key="5">
    <source>
        <dbReference type="ARBA" id="ARBA00022989"/>
    </source>
</evidence>
<keyword evidence="2" id="KW-0813">Transport</keyword>
<protein>
    <recommendedName>
        <fullName evidence="9">Amino acid transporter transmembrane domain-containing protein</fullName>
    </recommendedName>
</protein>
<keyword evidence="6 8" id="KW-0472">Membrane</keyword>
<feature type="transmembrane region" description="Helical" evidence="8">
    <location>
        <begin position="232"/>
        <end position="254"/>
    </location>
</feature>
<reference evidence="10" key="1">
    <citation type="journal article" date="2023" name="Plant J.">
        <title>Genome sequences and population genomics provide insights into the demographic history, inbreeding, and mutation load of two 'living fossil' tree species of Dipteronia.</title>
        <authorList>
            <person name="Feng Y."/>
            <person name="Comes H.P."/>
            <person name="Chen J."/>
            <person name="Zhu S."/>
            <person name="Lu R."/>
            <person name="Zhang X."/>
            <person name="Li P."/>
            <person name="Qiu J."/>
            <person name="Olsen K.M."/>
            <person name="Qiu Y."/>
        </authorList>
    </citation>
    <scope>NUCLEOTIDE SEQUENCE</scope>
    <source>
        <strain evidence="10">NBL</strain>
    </source>
</reference>
<proteinExistence type="predicted"/>
<accession>A0AAE0A4W6</accession>
<evidence type="ECO:0000256" key="2">
    <source>
        <dbReference type="ARBA" id="ARBA00022448"/>
    </source>
</evidence>
<evidence type="ECO:0000259" key="9">
    <source>
        <dbReference type="Pfam" id="PF01490"/>
    </source>
</evidence>
<feature type="domain" description="Amino acid transporter transmembrane" evidence="9">
    <location>
        <begin position="30"/>
        <end position="461"/>
    </location>
</feature>
<evidence type="ECO:0000256" key="6">
    <source>
        <dbReference type="ARBA" id="ARBA00023136"/>
    </source>
</evidence>
<gene>
    <name evidence="10" type="ORF">Dsin_023501</name>
</gene>
<evidence type="ECO:0000313" key="11">
    <source>
        <dbReference type="Proteomes" id="UP001281410"/>
    </source>
</evidence>
<evidence type="ECO:0000313" key="10">
    <source>
        <dbReference type="EMBL" id="KAK3200086.1"/>
    </source>
</evidence>
<evidence type="ECO:0000256" key="3">
    <source>
        <dbReference type="ARBA" id="ARBA00022692"/>
    </source>
</evidence>